<dbReference type="CDD" id="cd16278">
    <property type="entry name" value="metallo-hydrolase-like_MBL-fold"/>
    <property type="match status" value="1"/>
</dbReference>
<dbReference type="SUPFAM" id="SSF56281">
    <property type="entry name" value="Metallo-hydrolase/oxidoreductase"/>
    <property type="match status" value="1"/>
</dbReference>
<gene>
    <name evidence="2" type="ORF">GCM10007276_29050</name>
</gene>
<dbReference type="Gene3D" id="1.10.10.10">
    <property type="entry name" value="Winged helix-like DNA-binding domain superfamily/Winged helix DNA-binding domain"/>
    <property type="match status" value="1"/>
</dbReference>
<reference evidence="2" key="2">
    <citation type="submission" date="2020-09" db="EMBL/GenBank/DDBJ databases">
        <authorList>
            <person name="Sun Q."/>
            <person name="Sedlacek I."/>
        </authorList>
    </citation>
    <scope>NUCLEOTIDE SEQUENCE</scope>
    <source>
        <strain evidence="2">CCM 7684</strain>
    </source>
</reference>
<dbReference type="EMBL" id="BMCP01000004">
    <property type="protein sequence ID" value="GGE50162.1"/>
    <property type="molecule type" value="Genomic_DNA"/>
</dbReference>
<organism evidence="2 3">
    <name type="scientific">Agaricicola taiwanensis</name>
    <dbReference type="NCBI Taxonomy" id="591372"/>
    <lineage>
        <taxon>Bacteria</taxon>
        <taxon>Pseudomonadati</taxon>
        <taxon>Pseudomonadota</taxon>
        <taxon>Alphaproteobacteria</taxon>
        <taxon>Rhodobacterales</taxon>
        <taxon>Paracoccaceae</taxon>
        <taxon>Agaricicola</taxon>
    </lineage>
</organism>
<reference evidence="2" key="1">
    <citation type="journal article" date="2014" name="Int. J. Syst. Evol. Microbiol.">
        <title>Complete genome sequence of Corynebacterium casei LMG S-19264T (=DSM 44701T), isolated from a smear-ripened cheese.</title>
        <authorList>
            <consortium name="US DOE Joint Genome Institute (JGI-PGF)"/>
            <person name="Walter F."/>
            <person name="Albersmeier A."/>
            <person name="Kalinowski J."/>
            <person name="Ruckert C."/>
        </authorList>
    </citation>
    <scope>NUCLEOTIDE SEQUENCE</scope>
    <source>
        <strain evidence="2">CCM 7684</strain>
    </source>
</reference>
<sequence>MPFLYEPEPPRGVAETIVPGIRRIVAGNATPTTYHGTNTYLIGEGDDVTVLDPGPDREDHVQHILDATGGRVRNILLSHAHRDHFGAAPALRAATGAPIHAFHESAEPDFTPDVPLRDGDPVLGMVAIHTPGHAPDHLCFAAGNGILFSADHVMSWSSTVVSPPKGNMTEYCNSLRLMLARPETLFLPGHGPKLPNPKPFVQDLLNNRQRRERAIAGILTDEPLSTGIIMNALYSKVDPVLRRAAERNVISHLIKLEAEGLAIREGELWRRAQPVAADAINQDNL</sequence>
<dbReference type="PANTHER" id="PTHR23131">
    <property type="entry name" value="ENDORIBONUCLEASE LACTB2"/>
    <property type="match status" value="1"/>
</dbReference>
<dbReference type="AlphaFoldDB" id="A0A8J2YLH5"/>
<dbReference type="InterPro" id="IPR041516">
    <property type="entry name" value="LACTB2_WH"/>
</dbReference>
<dbReference type="PANTHER" id="PTHR23131:SF0">
    <property type="entry name" value="ENDORIBONUCLEASE LACTB2"/>
    <property type="match status" value="1"/>
</dbReference>
<dbReference type="Pfam" id="PF00753">
    <property type="entry name" value="Lactamase_B"/>
    <property type="match status" value="1"/>
</dbReference>
<evidence type="ECO:0000259" key="1">
    <source>
        <dbReference type="SMART" id="SM00849"/>
    </source>
</evidence>
<dbReference type="InterPro" id="IPR036388">
    <property type="entry name" value="WH-like_DNA-bd_sf"/>
</dbReference>
<evidence type="ECO:0000313" key="3">
    <source>
        <dbReference type="Proteomes" id="UP000602745"/>
    </source>
</evidence>
<dbReference type="InterPro" id="IPR036866">
    <property type="entry name" value="RibonucZ/Hydroxyglut_hydro"/>
</dbReference>
<protein>
    <submittedName>
        <fullName evidence="2">MBL fold metallo-hydrolase</fullName>
    </submittedName>
</protein>
<dbReference type="RefSeq" id="WP_188410538.1">
    <property type="nucleotide sequence ID" value="NZ_BMCP01000004.1"/>
</dbReference>
<dbReference type="Pfam" id="PF17778">
    <property type="entry name" value="WHD_BLACT"/>
    <property type="match status" value="1"/>
</dbReference>
<comment type="caution">
    <text evidence="2">The sequence shown here is derived from an EMBL/GenBank/DDBJ whole genome shotgun (WGS) entry which is preliminary data.</text>
</comment>
<feature type="domain" description="Metallo-beta-lactamase" evidence="1">
    <location>
        <begin position="36"/>
        <end position="190"/>
    </location>
</feature>
<dbReference type="Gene3D" id="3.60.15.10">
    <property type="entry name" value="Ribonuclease Z/Hydroxyacylglutathione hydrolase-like"/>
    <property type="match status" value="1"/>
</dbReference>
<dbReference type="SMART" id="SM00849">
    <property type="entry name" value="Lactamase_B"/>
    <property type="match status" value="1"/>
</dbReference>
<name>A0A8J2YLH5_9RHOB</name>
<evidence type="ECO:0000313" key="2">
    <source>
        <dbReference type="EMBL" id="GGE50162.1"/>
    </source>
</evidence>
<dbReference type="InterPro" id="IPR050662">
    <property type="entry name" value="Sec-metab_biosynth-thioest"/>
</dbReference>
<keyword evidence="3" id="KW-1185">Reference proteome</keyword>
<dbReference type="InterPro" id="IPR001279">
    <property type="entry name" value="Metallo-B-lactamas"/>
</dbReference>
<proteinExistence type="predicted"/>
<accession>A0A8J2YLH5</accession>
<dbReference type="Proteomes" id="UP000602745">
    <property type="component" value="Unassembled WGS sequence"/>
</dbReference>